<name>N1Q0A7_DOTSN</name>
<gene>
    <name evidence="2" type="ORF">DOTSEDRAFT_32275</name>
</gene>
<dbReference type="HOGENOM" id="CLU_377229_0_0_1"/>
<reference evidence="2 3" key="2">
    <citation type="journal article" date="2012" name="PLoS Pathog.">
        <title>Diverse lifestyles and strategies of plant pathogenesis encoded in the genomes of eighteen Dothideomycetes fungi.</title>
        <authorList>
            <person name="Ohm R.A."/>
            <person name="Feau N."/>
            <person name="Henrissat B."/>
            <person name="Schoch C.L."/>
            <person name="Horwitz B.A."/>
            <person name="Barry K.W."/>
            <person name="Condon B.J."/>
            <person name="Copeland A.C."/>
            <person name="Dhillon B."/>
            <person name="Glaser F."/>
            <person name="Hesse C.N."/>
            <person name="Kosti I."/>
            <person name="LaButti K."/>
            <person name="Lindquist E.A."/>
            <person name="Lucas S."/>
            <person name="Salamov A.A."/>
            <person name="Bradshaw R.E."/>
            <person name="Ciuffetti L."/>
            <person name="Hamelin R.C."/>
            <person name="Kema G.H.J."/>
            <person name="Lawrence C."/>
            <person name="Scott J.A."/>
            <person name="Spatafora J.W."/>
            <person name="Turgeon B.G."/>
            <person name="de Wit P.J.G.M."/>
            <person name="Zhong S."/>
            <person name="Goodwin S.B."/>
            <person name="Grigoriev I.V."/>
        </authorList>
    </citation>
    <scope>NUCLEOTIDE SEQUENCE [LARGE SCALE GENOMIC DNA]</scope>
    <source>
        <strain evidence="3">NZE10 / CBS 128990</strain>
    </source>
</reference>
<keyword evidence="3" id="KW-1185">Reference proteome</keyword>
<dbReference type="EMBL" id="KB446536">
    <property type="protein sequence ID" value="EME47919.1"/>
    <property type="molecule type" value="Genomic_DNA"/>
</dbReference>
<feature type="domain" description="DUF7730" evidence="1">
    <location>
        <begin position="544"/>
        <end position="688"/>
    </location>
</feature>
<evidence type="ECO:0000313" key="2">
    <source>
        <dbReference type="EMBL" id="EME47919.1"/>
    </source>
</evidence>
<dbReference type="PANTHER" id="PTHR42085:SF8">
    <property type="entry name" value="F-BOX DOMAIN-CONTAINING PROTEIN"/>
    <property type="match status" value="1"/>
</dbReference>
<dbReference type="OrthoDB" id="5272396at2759"/>
<dbReference type="InterPro" id="IPR056632">
    <property type="entry name" value="DUF7730"/>
</dbReference>
<organism evidence="2 3">
    <name type="scientific">Dothistroma septosporum (strain NZE10 / CBS 128990)</name>
    <name type="common">Red band needle blight fungus</name>
    <name type="synonym">Mycosphaerella pini</name>
    <dbReference type="NCBI Taxonomy" id="675120"/>
    <lineage>
        <taxon>Eukaryota</taxon>
        <taxon>Fungi</taxon>
        <taxon>Dikarya</taxon>
        <taxon>Ascomycota</taxon>
        <taxon>Pezizomycotina</taxon>
        <taxon>Dothideomycetes</taxon>
        <taxon>Dothideomycetidae</taxon>
        <taxon>Mycosphaerellales</taxon>
        <taxon>Mycosphaerellaceae</taxon>
        <taxon>Dothistroma</taxon>
    </lineage>
</organism>
<reference evidence="3" key="1">
    <citation type="journal article" date="2012" name="PLoS Genet.">
        <title>The genomes of the fungal plant pathogens Cladosporium fulvum and Dothistroma septosporum reveal adaptation to different hosts and lifestyles but also signatures of common ancestry.</title>
        <authorList>
            <person name="de Wit P.J.G.M."/>
            <person name="van der Burgt A."/>
            <person name="Oekmen B."/>
            <person name="Stergiopoulos I."/>
            <person name="Abd-Elsalam K.A."/>
            <person name="Aerts A.L."/>
            <person name="Bahkali A.H."/>
            <person name="Beenen H.G."/>
            <person name="Chettri P."/>
            <person name="Cox M.P."/>
            <person name="Datema E."/>
            <person name="de Vries R.P."/>
            <person name="Dhillon B."/>
            <person name="Ganley A.R."/>
            <person name="Griffiths S.A."/>
            <person name="Guo Y."/>
            <person name="Hamelin R.C."/>
            <person name="Henrissat B."/>
            <person name="Kabir M.S."/>
            <person name="Jashni M.K."/>
            <person name="Kema G."/>
            <person name="Klaubauf S."/>
            <person name="Lapidus A."/>
            <person name="Levasseur A."/>
            <person name="Lindquist E."/>
            <person name="Mehrabi R."/>
            <person name="Ohm R.A."/>
            <person name="Owen T.J."/>
            <person name="Salamov A."/>
            <person name="Schwelm A."/>
            <person name="Schijlen E."/>
            <person name="Sun H."/>
            <person name="van den Burg H.A."/>
            <person name="van Ham R.C.H.J."/>
            <person name="Zhang S."/>
            <person name="Goodwin S.B."/>
            <person name="Grigoriev I.V."/>
            <person name="Collemare J."/>
            <person name="Bradshaw R.E."/>
        </authorList>
    </citation>
    <scope>NUCLEOTIDE SEQUENCE [LARGE SCALE GENOMIC DNA]</scope>
    <source>
        <strain evidence="3">NZE10 / CBS 128990</strain>
    </source>
</reference>
<proteinExistence type="predicted"/>
<sequence length="735" mass="83492">MCIAAETVIPPFCRCEEEVECRGFTVDERNFVRLHEGQGDSGVEARFLGDYAQPALKKLAGPCLQREQRRHQHEAQEIEALGILSPSMFPQREDVATLGKHVNSLAAPTQIIKRASSASPQKHIRCTALQQRTIGDMAPKSKKRKMTAARATATTNPDLTKTIFMNLPAEIRCEVRGTLPGEKISGADEIVQIHQKQKDPREIVRSYHNRNPKHHGQVWDDGSRSWVPSLFTQSSILLVNRQVNMEATPVLVASDRLSLETTTALKDFLELIGESAQYLRYVYIVGGGYKTTTARAAFRALEAAKSLRALGIDHYNLCARYRLASLTTEKLTNDCKSLLKSLENSYEALKLSRNVLDVLSVSPRPYTHRSHLFRKVLQHERTHGDSRYHWPLCSWKLHITSTSLCFGSGTELSMTWRMTAFRKIGLRHVEFPFWTHSDRTAPPTITTARQRPQWQRLYRINYQLTRTGDNELRAWTDGCRLTSGDKLGRPAIYNATTKTYKQTLDVEASASYCIQSLQQYTITSGPLKGCKAIILVPAGSFRLLDLPREIRNMIYMLLVNCDGPTDLVPYTPNGGRGDNRRRVVQRSFKLRAKDSKHGWDDWTKKFDEPSTDSMSLLLVNRQTMEEVMEVLYGSNTFAFDSLKAIKLFEALCAHALHHIRSVELAFDSHPFMHRVQADLERAQQALWHATSLRKLQIRHNVVCRHNMDAETFVGMFTPLLKKLQAFKTIEGVNTT</sequence>
<dbReference type="Proteomes" id="UP000016933">
    <property type="component" value="Unassembled WGS sequence"/>
</dbReference>
<evidence type="ECO:0000313" key="3">
    <source>
        <dbReference type="Proteomes" id="UP000016933"/>
    </source>
</evidence>
<evidence type="ECO:0000259" key="1">
    <source>
        <dbReference type="Pfam" id="PF24864"/>
    </source>
</evidence>
<accession>N1Q0A7</accession>
<protein>
    <recommendedName>
        <fullName evidence="1">DUF7730 domain-containing protein</fullName>
    </recommendedName>
</protein>
<dbReference type="Pfam" id="PF24864">
    <property type="entry name" value="DUF7730"/>
    <property type="match status" value="1"/>
</dbReference>
<dbReference type="eggNOG" id="ENOG502R945">
    <property type="taxonomic scope" value="Eukaryota"/>
</dbReference>
<dbReference type="AlphaFoldDB" id="N1Q0A7"/>
<dbReference type="PANTHER" id="PTHR42085">
    <property type="entry name" value="F-BOX DOMAIN-CONTAINING PROTEIN"/>
    <property type="match status" value="1"/>
</dbReference>
<dbReference type="InterPro" id="IPR038883">
    <property type="entry name" value="AN11006-like"/>
</dbReference>